<dbReference type="RefSeq" id="WP_259785372.1">
    <property type="nucleotide sequence ID" value="NZ_CP080774.1"/>
</dbReference>
<reference evidence="6" key="1">
    <citation type="submission" date="2021-08" db="EMBL/GenBank/DDBJ databases">
        <authorList>
            <person name="Nwanade C."/>
            <person name="Wang M."/>
            <person name="Masoudi A."/>
            <person name="Yu Z."/>
            <person name="Liu J."/>
        </authorList>
    </citation>
    <scope>NUCLEOTIDE SEQUENCE</scope>
    <source>
        <strain evidence="6">S056</strain>
    </source>
</reference>
<evidence type="ECO:0000313" key="7">
    <source>
        <dbReference type="Proteomes" id="UP001057991"/>
    </source>
</evidence>
<accession>A0A9Q9HEE6</accession>
<evidence type="ECO:0000256" key="2">
    <source>
        <dbReference type="ARBA" id="ARBA00022723"/>
    </source>
</evidence>
<evidence type="ECO:0000256" key="1">
    <source>
        <dbReference type="ARBA" id="ARBA00022714"/>
    </source>
</evidence>
<dbReference type="InterPro" id="IPR052950">
    <property type="entry name" value="CISD"/>
</dbReference>
<feature type="domain" description="Iron-binding zinc finger CDGSH type" evidence="5">
    <location>
        <begin position="167"/>
        <end position="206"/>
    </location>
</feature>
<dbReference type="InterPro" id="IPR010693">
    <property type="entry name" value="Divergent_4Fe-4S_mono-cluster"/>
</dbReference>
<name>A0A9Q9HEE6_9RHOB</name>
<dbReference type="Proteomes" id="UP001057991">
    <property type="component" value="Chromosome"/>
</dbReference>
<dbReference type="GO" id="GO:0005737">
    <property type="term" value="C:cytoplasm"/>
    <property type="evidence" value="ECO:0007669"/>
    <property type="project" value="UniProtKB-ARBA"/>
</dbReference>
<keyword evidence="4" id="KW-0411">Iron-sulfur</keyword>
<dbReference type="GO" id="GO:0046872">
    <property type="term" value="F:metal ion binding"/>
    <property type="evidence" value="ECO:0007669"/>
    <property type="project" value="UniProtKB-KW"/>
</dbReference>
<evidence type="ECO:0000256" key="3">
    <source>
        <dbReference type="ARBA" id="ARBA00023004"/>
    </source>
</evidence>
<keyword evidence="3" id="KW-0408">Iron</keyword>
<proteinExistence type="predicted"/>
<dbReference type="EMBL" id="CP080776">
    <property type="protein sequence ID" value="UWP95245.1"/>
    <property type="molecule type" value="Genomic_DNA"/>
</dbReference>
<dbReference type="InterPro" id="IPR018967">
    <property type="entry name" value="FeS-contain_CDGSH-typ"/>
</dbReference>
<feature type="domain" description="Iron-binding zinc finger CDGSH type" evidence="5">
    <location>
        <begin position="24"/>
        <end position="61"/>
    </location>
</feature>
<dbReference type="Gene3D" id="3.40.5.90">
    <property type="entry name" value="CDGSH iron-sulfur domain, mitoNEET-type"/>
    <property type="match status" value="2"/>
</dbReference>
<dbReference type="Pfam" id="PF09360">
    <property type="entry name" value="zf-CDGSH"/>
    <property type="match status" value="2"/>
</dbReference>
<gene>
    <name evidence="6" type="ORF">K3X48_13890</name>
</gene>
<dbReference type="AlphaFoldDB" id="A0A9Q9HEE6"/>
<evidence type="ECO:0000313" key="6">
    <source>
        <dbReference type="EMBL" id="UWP95245.1"/>
    </source>
</evidence>
<evidence type="ECO:0000256" key="4">
    <source>
        <dbReference type="ARBA" id="ARBA00023014"/>
    </source>
</evidence>
<dbReference type="SMART" id="SM00704">
    <property type="entry name" value="ZnF_CDGSH"/>
    <property type="match status" value="2"/>
</dbReference>
<organism evidence="6 7">
    <name type="scientific">Aliiroseovarius crassostreae</name>
    <dbReference type="NCBI Taxonomy" id="154981"/>
    <lineage>
        <taxon>Bacteria</taxon>
        <taxon>Pseudomonadati</taxon>
        <taxon>Pseudomonadota</taxon>
        <taxon>Alphaproteobacteria</taxon>
        <taxon>Rhodobacterales</taxon>
        <taxon>Paracoccaceae</taxon>
        <taxon>Aliiroseovarius</taxon>
    </lineage>
</organism>
<protein>
    <submittedName>
        <fullName evidence="6">CDGSH iron-sulfur domain-containing protein</fullName>
    </submittedName>
</protein>
<dbReference type="GO" id="GO:0051537">
    <property type="term" value="F:2 iron, 2 sulfur cluster binding"/>
    <property type="evidence" value="ECO:0007669"/>
    <property type="project" value="UniProtKB-KW"/>
</dbReference>
<evidence type="ECO:0000259" key="5">
    <source>
        <dbReference type="SMART" id="SM00704"/>
    </source>
</evidence>
<dbReference type="Pfam" id="PF06902">
    <property type="entry name" value="Fer4_19"/>
    <property type="match status" value="1"/>
</dbReference>
<dbReference type="InterPro" id="IPR042216">
    <property type="entry name" value="MitoNEET_CISD"/>
</dbReference>
<dbReference type="PANTHER" id="PTHR46491:SF3">
    <property type="entry name" value="CDGSH IRON-SULFUR DOMAIN-CONTAINING PROTEIN 3, MITOCHONDRIAL"/>
    <property type="match status" value="1"/>
</dbReference>
<dbReference type="PANTHER" id="PTHR46491">
    <property type="entry name" value="CDGSH IRON SULFUR DOMAIN PROTEIN HOMOLOG"/>
    <property type="match status" value="1"/>
</dbReference>
<keyword evidence="2" id="KW-0479">Metal-binding</keyword>
<sequence length="209" mass="22189">MADQPKIEARDNGPLVAKGISSLETAAGQAEECKPVMGLCRCGQSKNKPYCDGSHVEAGFDSSPGTPAGRDRLIAYEGQDATVYYNPMLCSHAAECGRIAKNIFNPAEKPWVQPDRGTMEELRAVVTACPSGALSLKGADGAAEHLVPDGPQIRVEKNGPLWVHGVEPPVLPKGEGQSAQKYVLCRCGLSGNKPFCDGSHRDAGWKSDD</sequence>
<keyword evidence="1" id="KW-0001">2Fe-2S</keyword>